<evidence type="ECO:0000313" key="5">
    <source>
        <dbReference type="Proteomes" id="UP000194664"/>
    </source>
</evidence>
<comment type="similarity">
    <text evidence="1">Belongs to the ATP12 family.</text>
</comment>
<dbReference type="Proteomes" id="UP000194664">
    <property type="component" value="Unassembled WGS sequence"/>
</dbReference>
<comment type="caution">
    <text evidence="4">The sequence shown here is derived from an EMBL/GenBank/DDBJ whole genome shotgun (WGS) entry which is preliminary data.</text>
</comment>
<evidence type="ECO:0000256" key="3">
    <source>
        <dbReference type="ARBA" id="ARBA00023186"/>
    </source>
</evidence>
<sequence length="237" mass="26446">MSAWTAKRFWKEASIAKDENGFRIELDGRPVRTPAKTLVVVPTRTMAAEIAAEWDAQVEQINPESMPVTRSANAALDKVATQFDEVAAMLSAYGGSDLLCYRADHPDALIERQAKSWDPLLDWLDETFGVRLALQAGVMPVAQDEKGQEVLHDRVRQLTPFEMAAFHDLVSLSGSLVIALAVIEGRISPEDGWDLSRIDERWQEEQWGEDDEATALATRKKGEFLTAAKIWQHLQSA</sequence>
<proteinExistence type="inferred from homology"/>
<dbReference type="PANTHER" id="PTHR21013">
    <property type="entry name" value="ATP SYNTHASE MITOCHONDRIAL F1 COMPLEX ASSEMBLY FACTOR 2/ATP12 PROTEIN, MITOCHONDRIAL PRECURSOR"/>
    <property type="match status" value="1"/>
</dbReference>
<organism evidence="4 5">
    <name type="scientific">Marivivens niveibacter</name>
    <dbReference type="NCBI Taxonomy" id="1930667"/>
    <lineage>
        <taxon>Bacteria</taxon>
        <taxon>Pseudomonadati</taxon>
        <taxon>Pseudomonadota</taxon>
        <taxon>Alphaproteobacteria</taxon>
        <taxon>Rhodobacterales</taxon>
        <taxon>Paracoccaceae</taxon>
        <taxon>Marivivens group</taxon>
        <taxon>Marivivens</taxon>
    </lineage>
</organism>
<dbReference type="GO" id="GO:0043461">
    <property type="term" value="P:proton-transporting ATP synthase complex assembly"/>
    <property type="evidence" value="ECO:0007669"/>
    <property type="project" value="InterPro"/>
</dbReference>
<dbReference type="AlphaFoldDB" id="A0A251WY21"/>
<dbReference type="Gene3D" id="3.30.2180.10">
    <property type="entry name" value="ATP12-like"/>
    <property type="match status" value="1"/>
</dbReference>
<dbReference type="PANTHER" id="PTHR21013:SF10">
    <property type="entry name" value="ATP SYNTHASE MITOCHONDRIAL F1 COMPLEX ASSEMBLY FACTOR 2"/>
    <property type="match status" value="1"/>
</dbReference>
<dbReference type="Gene3D" id="1.10.3580.10">
    <property type="entry name" value="ATP12 ATPase"/>
    <property type="match status" value="1"/>
</dbReference>
<evidence type="ECO:0000313" key="4">
    <source>
        <dbReference type="EMBL" id="OUD09389.1"/>
    </source>
</evidence>
<dbReference type="RefSeq" id="WP_086450740.1">
    <property type="nucleotide sequence ID" value="NZ_MSPP01000002.1"/>
</dbReference>
<accession>A0A251WY21</accession>
<gene>
    <name evidence="4" type="ORF">BVC71_05915</name>
</gene>
<dbReference type="InterPro" id="IPR011419">
    <property type="entry name" value="ATP12_ATP_synth-F1-assembly"/>
</dbReference>
<dbReference type="InterPro" id="IPR023335">
    <property type="entry name" value="ATP12_ortho_dom_sf"/>
</dbReference>
<dbReference type="EMBL" id="MSPP01000002">
    <property type="protein sequence ID" value="OUD09389.1"/>
    <property type="molecule type" value="Genomic_DNA"/>
</dbReference>
<dbReference type="OrthoDB" id="9797825at2"/>
<dbReference type="Pfam" id="PF07542">
    <property type="entry name" value="ATP12"/>
    <property type="match status" value="1"/>
</dbReference>
<keyword evidence="5" id="KW-1185">Reference proteome</keyword>
<keyword evidence="3" id="KW-0143">Chaperone</keyword>
<keyword evidence="2" id="KW-0809">Transit peptide</keyword>
<reference evidence="4 5" key="1">
    <citation type="submission" date="2016-12" db="EMBL/GenBank/DDBJ databases">
        <title>The draft genome sequence of HSLHS2.</title>
        <authorList>
            <person name="Hu D."/>
            <person name="Wang L."/>
            <person name="Shao Z."/>
        </authorList>
    </citation>
    <scope>NUCLEOTIDE SEQUENCE [LARGE SCALE GENOMIC DNA]</scope>
    <source>
        <strain evidence="4">MCCC 1A06712</strain>
    </source>
</reference>
<evidence type="ECO:0000256" key="2">
    <source>
        <dbReference type="ARBA" id="ARBA00022946"/>
    </source>
</evidence>
<dbReference type="SUPFAM" id="SSF160909">
    <property type="entry name" value="ATP12-like"/>
    <property type="match status" value="1"/>
</dbReference>
<name>A0A251WY21_9RHOB</name>
<evidence type="ECO:0000256" key="1">
    <source>
        <dbReference type="ARBA" id="ARBA00008231"/>
    </source>
</evidence>
<protein>
    <submittedName>
        <fullName evidence="4">ATPase</fullName>
    </submittedName>
</protein>
<dbReference type="InterPro" id="IPR042272">
    <property type="entry name" value="ATP12_ATP_synth-F1-assembly_N"/>
</dbReference>